<reference evidence="1 2" key="1">
    <citation type="submission" date="2023-03" db="EMBL/GenBank/DDBJ databases">
        <title>Genome insight into feeding habits of ladybird beetles.</title>
        <authorList>
            <person name="Li H.-S."/>
            <person name="Huang Y.-H."/>
            <person name="Pang H."/>
        </authorList>
    </citation>
    <scope>NUCLEOTIDE SEQUENCE [LARGE SCALE GENOMIC DNA]</scope>
    <source>
        <strain evidence="1">SYSU_2023b</strain>
        <tissue evidence="1">Whole body</tissue>
    </source>
</reference>
<keyword evidence="2" id="KW-1185">Reference proteome</keyword>
<sequence length="282" mass="31259">MVYHMIVYPGKQVDRVKARVASWADLLGPQISQEKIADQVTARRMLVQAVRALSGATQEMWAAAIAEDEAQLTPAGAMLILTQIANTAQRAFTTGGLGMIVHVYLATLKKGNITEAFSEKIISGITQDFNITQFTLDTQACKQFYSVFGLNIDDVNIQAITERWTALLPPEALRLRLTVQRAAGAGITALMVTGRAIRLFDDFNWERVRTLYFDEWVSFSAAVDLVGNNKWYGFKKDLGGVASTKYKNLTYIAKELLIKVNGEASLRTIWRMDAESQIPGSS</sequence>
<accession>A0AAW1UJA1</accession>
<comment type="caution">
    <text evidence="1">The sequence shown here is derived from an EMBL/GenBank/DDBJ whole genome shotgun (WGS) entry which is preliminary data.</text>
</comment>
<dbReference type="EMBL" id="JARQZJ010000064">
    <property type="protein sequence ID" value="KAK9880202.1"/>
    <property type="molecule type" value="Genomic_DNA"/>
</dbReference>
<name>A0AAW1UJA1_9CUCU</name>
<protein>
    <submittedName>
        <fullName evidence="1">Uncharacterized protein</fullName>
    </submittedName>
</protein>
<dbReference type="Proteomes" id="UP001431783">
    <property type="component" value="Unassembled WGS sequence"/>
</dbReference>
<dbReference type="AlphaFoldDB" id="A0AAW1UJA1"/>
<gene>
    <name evidence="1" type="ORF">WA026_010076</name>
</gene>
<evidence type="ECO:0000313" key="1">
    <source>
        <dbReference type="EMBL" id="KAK9880202.1"/>
    </source>
</evidence>
<evidence type="ECO:0000313" key="2">
    <source>
        <dbReference type="Proteomes" id="UP001431783"/>
    </source>
</evidence>
<organism evidence="1 2">
    <name type="scientific">Henosepilachna vigintioctopunctata</name>
    <dbReference type="NCBI Taxonomy" id="420089"/>
    <lineage>
        <taxon>Eukaryota</taxon>
        <taxon>Metazoa</taxon>
        <taxon>Ecdysozoa</taxon>
        <taxon>Arthropoda</taxon>
        <taxon>Hexapoda</taxon>
        <taxon>Insecta</taxon>
        <taxon>Pterygota</taxon>
        <taxon>Neoptera</taxon>
        <taxon>Endopterygota</taxon>
        <taxon>Coleoptera</taxon>
        <taxon>Polyphaga</taxon>
        <taxon>Cucujiformia</taxon>
        <taxon>Coccinelloidea</taxon>
        <taxon>Coccinellidae</taxon>
        <taxon>Epilachninae</taxon>
        <taxon>Epilachnini</taxon>
        <taxon>Henosepilachna</taxon>
    </lineage>
</organism>
<proteinExistence type="predicted"/>